<accession>A0ABW3N293</accession>
<evidence type="ECO:0000313" key="6">
    <source>
        <dbReference type="EMBL" id="MFD1061818.1"/>
    </source>
</evidence>
<comment type="caution">
    <text evidence="6">The sequence shown here is derived from an EMBL/GenBank/DDBJ whole genome shotgun (WGS) entry which is preliminary data.</text>
</comment>
<dbReference type="RefSeq" id="WP_386127082.1">
    <property type="nucleotide sequence ID" value="NZ_JBHTJL010000003.1"/>
</dbReference>
<keyword evidence="7" id="KW-1185">Reference proteome</keyword>
<feature type="transmembrane region" description="Helical" evidence="5">
    <location>
        <begin position="40"/>
        <end position="60"/>
    </location>
</feature>
<evidence type="ECO:0000256" key="3">
    <source>
        <dbReference type="ARBA" id="ARBA00022989"/>
    </source>
</evidence>
<evidence type="ECO:0000256" key="5">
    <source>
        <dbReference type="SAM" id="Phobius"/>
    </source>
</evidence>
<keyword evidence="2 5" id="KW-0812">Transmembrane</keyword>
<feature type="transmembrane region" description="Helical" evidence="5">
    <location>
        <begin position="97"/>
        <end position="115"/>
    </location>
</feature>
<evidence type="ECO:0000256" key="4">
    <source>
        <dbReference type="ARBA" id="ARBA00023136"/>
    </source>
</evidence>
<name>A0ABW3N293_9FLAO</name>
<evidence type="ECO:0000256" key="1">
    <source>
        <dbReference type="ARBA" id="ARBA00004141"/>
    </source>
</evidence>
<dbReference type="Pfam" id="PF13564">
    <property type="entry name" value="DoxX_2"/>
    <property type="match status" value="1"/>
</dbReference>
<evidence type="ECO:0000256" key="2">
    <source>
        <dbReference type="ARBA" id="ARBA00022692"/>
    </source>
</evidence>
<protein>
    <submittedName>
        <fullName evidence="6">DoxX family protein</fullName>
    </submittedName>
</protein>
<comment type="subcellular location">
    <subcellularLocation>
        <location evidence="1">Membrane</location>
        <topology evidence="1">Multi-pass membrane protein</topology>
    </subcellularLocation>
</comment>
<feature type="transmembrane region" description="Helical" evidence="5">
    <location>
        <begin position="66"/>
        <end position="85"/>
    </location>
</feature>
<gene>
    <name evidence="6" type="ORF">ACFQ1Q_01070</name>
</gene>
<sequence>MNLLSVLVWFSSISFLYFGFSCFFSKFIISEFQRYGLPKYRKLTGTLQLIGAVGLLLGLYKSNVLLLIASAGLFLLMLAGFIVRIKIKDNFFKSSPAFIFAVINALIAVKTYFLISGVSYN</sequence>
<dbReference type="Proteomes" id="UP001597013">
    <property type="component" value="Unassembled WGS sequence"/>
</dbReference>
<evidence type="ECO:0000313" key="7">
    <source>
        <dbReference type="Proteomes" id="UP001597013"/>
    </source>
</evidence>
<reference evidence="7" key="1">
    <citation type="journal article" date="2019" name="Int. J. Syst. Evol. Microbiol.">
        <title>The Global Catalogue of Microorganisms (GCM) 10K type strain sequencing project: providing services to taxonomists for standard genome sequencing and annotation.</title>
        <authorList>
            <consortium name="The Broad Institute Genomics Platform"/>
            <consortium name="The Broad Institute Genome Sequencing Center for Infectious Disease"/>
            <person name="Wu L."/>
            <person name="Ma J."/>
        </authorList>
    </citation>
    <scope>NUCLEOTIDE SEQUENCE [LARGE SCALE GENOMIC DNA]</scope>
    <source>
        <strain evidence="7">CCUG 62215</strain>
    </source>
</reference>
<dbReference type="EMBL" id="JBHTJL010000003">
    <property type="protein sequence ID" value="MFD1061818.1"/>
    <property type="molecule type" value="Genomic_DNA"/>
</dbReference>
<proteinExistence type="predicted"/>
<feature type="transmembrane region" description="Helical" evidence="5">
    <location>
        <begin position="6"/>
        <end position="28"/>
    </location>
</feature>
<keyword evidence="3 5" id="KW-1133">Transmembrane helix</keyword>
<dbReference type="InterPro" id="IPR032808">
    <property type="entry name" value="DoxX"/>
</dbReference>
<keyword evidence="4 5" id="KW-0472">Membrane</keyword>
<organism evidence="6 7">
    <name type="scientific">Winogradskyella litorisediminis</name>
    <dbReference type="NCBI Taxonomy" id="1156618"/>
    <lineage>
        <taxon>Bacteria</taxon>
        <taxon>Pseudomonadati</taxon>
        <taxon>Bacteroidota</taxon>
        <taxon>Flavobacteriia</taxon>
        <taxon>Flavobacteriales</taxon>
        <taxon>Flavobacteriaceae</taxon>
        <taxon>Winogradskyella</taxon>
    </lineage>
</organism>